<keyword evidence="4" id="KW-1185">Reference proteome</keyword>
<dbReference type="SMART" id="SM00886">
    <property type="entry name" value="Dabb"/>
    <property type="match status" value="1"/>
</dbReference>
<comment type="caution">
    <text evidence="3">The sequence shown here is derived from an EMBL/GenBank/DDBJ whole genome shotgun (WGS) entry which is preliminary data.</text>
</comment>
<sequence>MAITHIVLFQFQQGTNTEKIEELSSRFLALKHECLSVATQKPYILSVKGGIDNSPEGAQNGITHGFIVEFETPEDRDYYVDNDPAHQEFKKLAGKIREKAIVVDFASGVFK</sequence>
<dbReference type="PANTHER" id="PTHR33178:SF10">
    <property type="entry name" value="STRESS-RESPONSE A_B BARREL DOMAIN-CONTAINING PROTEIN"/>
    <property type="match status" value="1"/>
</dbReference>
<dbReference type="PANTHER" id="PTHR33178">
    <property type="match status" value="1"/>
</dbReference>
<feature type="domain" description="Stress-response A/B barrel" evidence="2">
    <location>
        <begin position="3"/>
        <end position="105"/>
    </location>
</feature>
<dbReference type="InterPro" id="IPR013097">
    <property type="entry name" value="Dabb"/>
</dbReference>
<organism evidence="3 4">
    <name type="scientific">Gomphillus americanus</name>
    <dbReference type="NCBI Taxonomy" id="1940652"/>
    <lineage>
        <taxon>Eukaryota</taxon>
        <taxon>Fungi</taxon>
        <taxon>Dikarya</taxon>
        <taxon>Ascomycota</taxon>
        <taxon>Pezizomycotina</taxon>
        <taxon>Lecanoromycetes</taxon>
        <taxon>OSLEUM clade</taxon>
        <taxon>Ostropomycetidae</taxon>
        <taxon>Ostropales</taxon>
        <taxon>Graphidaceae</taxon>
        <taxon>Gomphilloideae</taxon>
        <taxon>Gomphillus</taxon>
    </lineage>
</organism>
<dbReference type="InterPro" id="IPR044662">
    <property type="entry name" value="HS1/DABB1-like"/>
</dbReference>
<dbReference type="EMBL" id="CAJPDQ010000008">
    <property type="protein sequence ID" value="CAF9913670.1"/>
    <property type="molecule type" value="Genomic_DNA"/>
</dbReference>
<dbReference type="Pfam" id="PF07876">
    <property type="entry name" value="Dabb"/>
    <property type="match status" value="1"/>
</dbReference>
<evidence type="ECO:0000256" key="1">
    <source>
        <dbReference type="ARBA" id="ARBA00011738"/>
    </source>
</evidence>
<evidence type="ECO:0000259" key="2">
    <source>
        <dbReference type="PROSITE" id="PS51502"/>
    </source>
</evidence>
<reference evidence="3" key="1">
    <citation type="submission" date="2021-03" db="EMBL/GenBank/DDBJ databases">
        <authorList>
            <person name="Tagirdzhanova G."/>
        </authorList>
    </citation>
    <scope>NUCLEOTIDE SEQUENCE</scope>
</reference>
<protein>
    <recommendedName>
        <fullName evidence="2">Stress-response A/B barrel domain-containing protein</fullName>
    </recommendedName>
</protein>
<accession>A0A8H3IF79</accession>
<dbReference type="Proteomes" id="UP000664169">
    <property type="component" value="Unassembled WGS sequence"/>
</dbReference>
<name>A0A8H3IF79_9LECA</name>
<evidence type="ECO:0000313" key="4">
    <source>
        <dbReference type="Proteomes" id="UP000664169"/>
    </source>
</evidence>
<dbReference type="Gene3D" id="3.30.70.100">
    <property type="match status" value="1"/>
</dbReference>
<proteinExistence type="predicted"/>
<dbReference type="AlphaFoldDB" id="A0A8H3IF79"/>
<dbReference type="InterPro" id="IPR011008">
    <property type="entry name" value="Dimeric_a/b-barrel"/>
</dbReference>
<dbReference type="SUPFAM" id="SSF54909">
    <property type="entry name" value="Dimeric alpha+beta barrel"/>
    <property type="match status" value="1"/>
</dbReference>
<evidence type="ECO:0000313" key="3">
    <source>
        <dbReference type="EMBL" id="CAF9913670.1"/>
    </source>
</evidence>
<gene>
    <name evidence="3" type="ORF">GOMPHAMPRED_007992</name>
</gene>
<comment type="subunit">
    <text evidence="1">Homodimer.</text>
</comment>
<dbReference type="PROSITE" id="PS51502">
    <property type="entry name" value="S_R_A_B_BARREL"/>
    <property type="match status" value="1"/>
</dbReference>
<dbReference type="OrthoDB" id="1601230at2759"/>